<dbReference type="EMBL" id="CADCXV010000435">
    <property type="protein sequence ID" value="CAB0030173.1"/>
    <property type="molecule type" value="Genomic_DNA"/>
</dbReference>
<evidence type="ECO:0000259" key="10">
    <source>
        <dbReference type="PROSITE" id="PS51048"/>
    </source>
</evidence>
<feature type="domain" description="CS" evidence="11">
    <location>
        <begin position="69"/>
        <end position="162"/>
    </location>
</feature>
<dbReference type="Gene3D" id="2.60.40.790">
    <property type="match status" value="1"/>
</dbReference>
<dbReference type="PANTHER" id="PTHR13164:SF3">
    <property type="entry name" value="CALCYCLIN-BINDING PROTEIN"/>
    <property type="match status" value="1"/>
</dbReference>
<dbReference type="Pfam" id="PF09032">
    <property type="entry name" value="Siah-Interact_N"/>
    <property type="match status" value="1"/>
</dbReference>
<dbReference type="InterPro" id="IPR008978">
    <property type="entry name" value="HSP20-like_chaperone"/>
</dbReference>
<feature type="domain" description="SGS" evidence="10">
    <location>
        <begin position="147"/>
        <end position="227"/>
    </location>
</feature>
<dbReference type="InterPro" id="IPR007699">
    <property type="entry name" value="SGS_dom"/>
</dbReference>
<dbReference type="GO" id="GO:0044548">
    <property type="term" value="F:S100 protein binding"/>
    <property type="evidence" value="ECO:0007669"/>
    <property type="project" value="InterPro"/>
</dbReference>
<evidence type="ECO:0000256" key="6">
    <source>
        <dbReference type="ARBA" id="ARBA00022786"/>
    </source>
</evidence>
<dbReference type="GO" id="GO:0015631">
    <property type="term" value="F:tubulin binding"/>
    <property type="evidence" value="ECO:0007669"/>
    <property type="project" value="InterPro"/>
</dbReference>
<gene>
    <name evidence="12" type="ORF">TBRA_LOCUS2184</name>
</gene>
<evidence type="ECO:0000256" key="5">
    <source>
        <dbReference type="ARBA" id="ARBA00022553"/>
    </source>
</evidence>
<dbReference type="SUPFAM" id="SSF49764">
    <property type="entry name" value="HSP20-like chaperones"/>
    <property type="match status" value="1"/>
</dbReference>
<proteinExistence type="predicted"/>
<keyword evidence="7" id="KW-0007">Acetylation</keyword>
<reference evidence="12 13" key="1">
    <citation type="submission" date="2020-02" db="EMBL/GenBank/DDBJ databases">
        <authorList>
            <person name="Ferguson B K."/>
        </authorList>
    </citation>
    <scope>NUCLEOTIDE SEQUENCE [LARGE SCALE GENOMIC DNA]</scope>
</reference>
<dbReference type="SUPFAM" id="SSF140106">
    <property type="entry name" value="Calcyclin-binding protein-like"/>
    <property type="match status" value="1"/>
</dbReference>
<keyword evidence="6" id="KW-0833">Ubl conjugation pathway</keyword>
<keyword evidence="5" id="KW-0597">Phosphoprotein</keyword>
<keyword evidence="8" id="KW-0539">Nucleus</keyword>
<evidence type="ECO:0000256" key="1">
    <source>
        <dbReference type="ARBA" id="ARBA00004123"/>
    </source>
</evidence>
<dbReference type="GO" id="GO:0005737">
    <property type="term" value="C:cytoplasm"/>
    <property type="evidence" value="ECO:0007669"/>
    <property type="project" value="UniProtKB-SubCell"/>
</dbReference>
<organism evidence="12 13">
    <name type="scientific">Trichogramma brassicae</name>
    <dbReference type="NCBI Taxonomy" id="86971"/>
    <lineage>
        <taxon>Eukaryota</taxon>
        <taxon>Metazoa</taxon>
        <taxon>Ecdysozoa</taxon>
        <taxon>Arthropoda</taxon>
        <taxon>Hexapoda</taxon>
        <taxon>Insecta</taxon>
        <taxon>Pterygota</taxon>
        <taxon>Neoptera</taxon>
        <taxon>Endopterygota</taxon>
        <taxon>Hymenoptera</taxon>
        <taxon>Apocrita</taxon>
        <taxon>Proctotrupomorpha</taxon>
        <taxon>Chalcidoidea</taxon>
        <taxon>Trichogrammatidae</taxon>
        <taxon>Trichogramma</taxon>
    </lineage>
</organism>
<keyword evidence="4" id="KW-0963">Cytoplasm</keyword>
<evidence type="ECO:0000313" key="12">
    <source>
        <dbReference type="EMBL" id="CAB0030173.1"/>
    </source>
</evidence>
<evidence type="ECO:0000256" key="8">
    <source>
        <dbReference type="ARBA" id="ARBA00023242"/>
    </source>
</evidence>
<protein>
    <recommendedName>
        <fullName evidence="3">Calcyclin-binding protein</fullName>
    </recommendedName>
</protein>
<dbReference type="Pfam" id="PF04969">
    <property type="entry name" value="CS"/>
    <property type="match status" value="1"/>
</dbReference>
<dbReference type="CDD" id="cd06468">
    <property type="entry name" value="p23_CacyBP"/>
    <property type="match status" value="1"/>
</dbReference>
<evidence type="ECO:0000256" key="7">
    <source>
        <dbReference type="ARBA" id="ARBA00022990"/>
    </source>
</evidence>
<sequence>MNLIAMLIIIKSDLDELNNFLEASTRTRTKNLLTTEIKKLQQEMIDLTNPSLKAPKPTMKFEPKLGYDVKLTNYAWDQSKESVKIYVTLKGVKNVANDSVSCHFTERSMNLQVNNLDLKNYYLHINNLCEDIDPSKSSFKIKTDMVVVTLIKKNKKDWAAVTSVEKSIKDAKDFKKNNDYDSSDPSASLMSIMSKMYQEGDDDMKRTIAKAWSESQEKKMKGEKMEM</sequence>
<dbReference type="InterPro" id="IPR007052">
    <property type="entry name" value="CS_dom"/>
</dbReference>
<dbReference type="InterPro" id="IPR052289">
    <property type="entry name" value="Calcyclin-binding_UBL-bridge"/>
</dbReference>
<dbReference type="Gene3D" id="4.10.860.10">
    <property type="entry name" value="UVR domain"/>
    <property type="match status" value="1"/>
</dbReference>
<dbReference type="InterPro" id="IPR015120">
    <property type="entry name" value="Siah-Interact_N"/>
</dbReference>
<dbReference type="GO" id="GO:0005634">
    <property type="term" value="C:nucleus"/>
    <property type="evidence" value="ECO:0007669"/>
    <property type="project" value="UniProtKB-SubCell"/>
</dbReference>
<evidence type="ECO:0000256" key="9">
    <source>
        <dbReference type="ARBA" id="ARBA00025145"/>
    </source>
</evidence>
<evidence type="ECO:0000256" key="4">
    <source>
        <dbReference type="ARBA" id="ARBA00022490"/>
    </source>
</evidence>
<dbReference type="PROSITE" id="PS51203">
    <property type="entry name" value="CS"/>
    <property type="match status" value="1"/>
</dbReference>
<dbReference type="PANTHER" id="PTHR13164">
    <property type="entry name" value="CALICYLIN BINDING PROTEIN"/>
    <property type="match status" value="1"/>
</dbReference>
<dbReference type="InterPro" id="IPR037893">
    <property type="entry name" value="CS_CacyBP"/>
</dbReference>
<evidence type="ECO:0000256" key="2">
    <source>
        <dbReference type="ARBA" id="ARBA00004496"/>
    </source>
</evidence>
<keyword evidence="13" id="KW-1185">Reference proteome</keyword>
<dbReference type="PROSITE" id="PS51048">
    <property type="entry name" value="SGS"/>
    <property type="match status" value="1"/>
</dbReference>
<dbReference type="FunFam" id="2.60.40.790:FF:000006">
    <property type="entry name" value="calcyclin-binding protein-like"/>
    <property type="match status" value="1"/>
</dbReference>
<dbReference type="AlphaFoldDB" id="A0A6H5I1N8"/>
<evidence type="ECO:0000313" key="13">
    <source>
        <dbReference type="Proteomes" id="UP000479190"/>
    </source>
</evidence>
<comment type="subcellular location">
    <subcellularLocation>
        <location evidence="2">Cytoplasm</location>
    </subcellularLocation>
    <subcellularLocation>
        <location evidence="1">Nucleus</location>
    </subcellularLocation>
</comment>
<evidence type="ECO:0000259" key="11">
    <source>
        <dbReference type="PROSITE" id="PS51203"/>
    </source>
</evidence>
<comment type="function">
    <text evidence="9">May be involved in calcium-dependent ubiquitination and subsequent proteasomal degradation of target proteins. Probably serves as a molecular bridge in ubiquitin E3 complexes. Participates in the ubiquitin-mediated degradation of beta-catenin (CTNNB1).</text>
</comment>
<dbReference type="InterPro" id="IPR037201">
    <property type="entry name" value="CacyBP_N"/>
</dbReference>
<evidence type="ECO:0000256" key="3">
    <source>
        <dbReference type="ARBA" id="ARBA00015702"/>
    </source>
</evidence>
<dbReference type="GO" id="GO:0031625">
    <property type="term" value="F:ubiquitin protein ligase binding"/>
    <property type="evidence" value="ECO:0007669"/>
    <property type="project" value="InterPro"/>
</dbReference>
<dbReference type="Proteomes" id="UP000479190">
    <property type="component" value="Unassembled WGS sequence"/>
</dbReference>
<name>A0A6H5I1N8_9HYME</name>
<accession>A0A6H5I1N8</accession>
<dbReference type="OrthoDB" id="164025at2759"/>